<evidence type="ECO:0000313" key="1">
    <source>
        <dbReference type="EMBL" id="SFI32776.1"/>
    </source>
</evidence>
<dbReference type="EMBL" id="FOQY01000002">
    <property type="protein sequence ID" value="SFI32776.1"/>
    <property type="molecule type" value="Genomic_DNA"/>
</dbReference>
<protein>
    <submittedName>
        <fullName evidence="1">Uncharacterized protein</fullName>
    </submittedName>
</protein>
<gene>
    <name evidence="1" type="ORF">SAMN05216275_102427</name>
</gene>
<sequence>MTGTNSATVSTAAASFSRGTTSSIAFHTSTSDTGRSPVASGTAISTSIAEAIVRAALRSLGKVRNCSALPARSALAGRFVAISRSSTSSTSSASSTEEISSCRTVASSVAPLRGSSSPRSVGALAASP</sequence>
<accession>A0A1I3HAK8</accession>
<dbReference type="Proteomes" id="UP000199111">
    <property type="component" value="Unassembled WGS sequence"/>
</dbReference>
<reference evidence="2" key="1">
    <citation type="submission" date="2016-10" db="EMBL/GenBank/DDBJ databases">
        <authorList>
            <person name="Varghese N."/>
            <person name="Submissions S."/>
        </authorList>
    </citation>
    <scope>NUCLEOTIDE SEQUENCE [LARGE SCALE GENOMIC DNA]</scope>
    <source>
        <strain evidence="2">CGMCC 4.2126</strain>
    </source>
</reference>
<keyword evidence="2" id="KW-1185">Reference proteome</keyword>
<proteinExistence type="predicted"/>
<name>A0A1I3HAK8_9ACTN</name>
<organism evidence="1 2">
    <name type="scientific">Streptosporangium canum</name>
    <dbReference type="NCBI Taxonomy" id="324952"/>
    <lineage>
        <taxon>Bacteria</taxon>
        <taxon>Bacillati</taxon>
        <taxon>Actinomycetota</taxon>
        <taxon>Actinomycetes</taxon>
        <taxon>Streptosporangiales</taxon>
        <taxon>Streptosporangiaceae</taxon>
        <taxon>Streptosporangium</taxon>
    </lineage>
</organism>
<evidence type="ECO:0000313" key="2">
    <source>
        <dbReference type="Proteomes" id="UP000199111"/>
    </source>
</evidence>
<dbReference type="AlphaFoldDB" id="A0A1I3HAK8"/>